<dbReference type="PANTHER" id="PTHR32494:SF5">
    <property type="entry name" value="ALLANTOATE AMIDOHYDROLASE"/>
    <property type="match status" value="1"/>
</dbReference>
<dbReference type="Gene3D" id="3.40.630.10">
    <property type="entry name" value="Zn peptidases"/>
    <property type="match status" value="1"/>
</dbReference>
<dbReference type="RefSeq" id="WP_183824829.1">
    <property type="nucleotide sequence ID" value="NZ_JACIGW010000003.1"/>
</dbReference>
<dbReference type="Proteomes" id="UP000520770">
    <property type="component" value="Unassembled WGS sequence"/>
</dbReference>
<comment type="similarity">
    <text evidence="1">Belongs to the peptidase M20 family.</text>
</comment>
<dbReference type="Gene3D" id="3.30.70.360">
    <property type="match status" value="1"/>
</dbReference>
<dbReference type="InterPro" id="IPR010158">
    <property type="entry name" value="Amidase_Cbmase"/>
</dbReference>
<dbReference type="SUPFAM" id="SSF55031">
    <property type="entry name" value="Bacterial exopeptidase dimerisation domain"/>
    <property type="match status" value="1"/>
</dbReference>
<feature type="binding site" evidence="3">
    <location>
        <position position="95"/>
    </location>
    <ligand>
        <name>Zn(2+)</name>
        <dbReference type="ChEBI" id="CHEBI:29105"/>
        <label>2</label>
    </ligand>
</feature>
<sequence>MTTSPEINAERLWADIMTMGAIGATQGGGSFRPALSDADREGRNLFRYWAEEAGLVVTVDAIGNMFARREGTDPSLPPLMIGSHLDTQMPGGKFDGVLGVLAGIAVIRALDAAGVTTRRAIEIANFTNEEGARFQPGVMGSGIFAGVLALEDALSRKDDDGAMLGDELARIGYSGPLPVGGRAVHKYLELHIEQGPEMEKAGAMIAAVSNSSWGCSGFIDISGENGHSQTAAMSTRRNALVAAAKLILEIEAIGAENEPAGMVSATVIRNWPNNRVNIPHLTKLSYVAVHATEEGRAKIIDRIEAAARRIAGETGLTIDATTSHYRQRLDLSPELAGQVLEAAERLGYTSMMLPTLTSHDALSMTHLCPTAIIFVPCRQGISHSEKEWCEPDQVTAGAKVLLEMAMIAANEV</sequence>
<dbReference type="InterPro" id="IPR036264">
    <property type="entry name" value="Bact_exopeptidase_dim_dom"/>
</dbReference>
<dbReference type="InterPro" id="IPR002933">
    <property type="entry name" value="Peptidase_M20"/>
</dbReference>
<dbReference type="NCBIfam" id="TIGR01879">
    <property type="entry name" value="hydantase"/>
    <property type="match status" value="1"/>
</dbReference>
<dbReference type="GO" id="GO:0050538">
    <property type="term" value="F:N-carbamoyl-L-amino-acid hydrolase activity"/>
    <property type="evidence" value="ECO:0007669"/>
    <property type="project" value="UniProtKB-EC"/>
</dbReference>
<dbReference type="AlphaFoldDB" id="A0A7W6UYX7"/>
<proteinExistence type="inferred from homology"/>
<feature type="binding site" evidence="3">
    <location>
        <position position="95"/>
    </location>
    <ligand>
        <name>Zn(2+)</name>
        <dbReference type="ChEBI" id="CHEBI:29105"/>
        <label>1</label>
    </ligand>
</feature>
<keyword evidence="2 6" id="KW-0378">Hydrolase</keyword>
<dbReference type="PIRSF" id="PIRSF001235">
    <property type="entry name" value="Amidase_carbamoylase"/>
    <property type="match status" value="1"/>
</dbReference>
<keyword evidence="3" id="KW-0862">Zinc</keyword>
<dbReference type="CDD" id="cd03884">
    <property type="entry name" value="M20_bAS"/>
    <property type="match status" value="1"/>
</dbReference>
<dbReference type="Proteomes" id="UP000576087">
    <property type="component" value="Unassembled WGS sequence"/>
</dbReference>
<dbReference type="Pfam" id="PF01546">
    <property type="entry name" value="Peptidase_M20"/>
    <property type="match status" value="1"/>
</dbReference>
<evidence type="ECO:0000313" key="9">
    <source>
        <dbReference type="Proteomes" id="UP000576087"/>
    </source>
</evidence>
<organism evidence="6 9">
    <name type="scientific">Aliirhizobium cellulosilyticum</name>
    <dbReference type="NCBI Taxonomy" id="393664"/>
    <lineage>
        <taxon>Bacteria</taxon>
        <taxon>Pseudomonadati</taxon>
        <taxon>Pseudomonadota</taxon>
        <taxon>Alphaproteobacteria</taxon>
        <taxon>Hyphomicrobiales</taxon>
        <taxon>Rhizobiaceae</taxon>
        <taxon>Aliirhizobium</taxon>
    </lineage>
</organism>
<feature type="binding site" evidence="3">
    <location>
        <position position="130"/>
    </location>
    <ligand>
        <name>Zn(2+)</name>
        <dbReference type="ChEBI" id="CHEBI:29105"/>
        <label>2</label>
    </ligand>
</feature>
<dbReference type="EMBL" id="JACIGW010000003">
    <property type="protein sequence ID" value="MBB4349496.1"/>
    <property type="molecule type" value="Genomic_DNA"/>
</dbReference>
<reference evidence="7 8" key="1">
    <citation type="submission" date="2020-08" db="EMBL/GenBank/DDBJ databases">
        <title>Genomic Encyclopedia of Type Strains, Phase IV (KMG-V): Genome sequencing to study the core and pangenomes of soil and plant-associated prokaryotes.</title>
        <authorList>
            <person name="Whitman W."/>
        </authorList>
    </citation>
    <scope>NUCLEOTIDE SEQUENCE [LARGE SCALE GENOMIC DNA]</scope>
    <source>
        <strain evidence="5 8">SEMIA 444</strain>
        <strain evidence="4 7">SEMIA 448</strain>
        <strain evidence="6 9">SEMIA 452</strain>
    </source>
</reference>
<dbReference type="GO" id="GO:0046872">
    <property type="term" value="F:metal ion binding"/>
    <property type="evidence" value="ECO:0007669"/>
    <property type="project" value="UniProtKB-KW"/>
</dbReference>
<comment type="cofactor">
    <cofactor evidence="3">
        <name>Zn(2+)</name>
        <dbReference type="ChEBI" id="CHEBI:29105"/>
    </cofactor>
    <text evidence="3">Binds 2 Zn(2+) ions per subunit.</text>
</comment>
<dbReference type="EC" id="3.5.1.87" evidence="6"/>
<protein>
    <submittedName>
        <fullName evidence="6">N-carbamoyl-L-amino-acid hydrolase</fullName>
        <ecNumber evidence="6">3.5.1.87</ecNumber>
    </submittedName>
</protein>
<dbReference type="EMBL" id="JACIHM010000003">
    <property type="protein sequence ID" value="MBB4446913.1"/>
    <property type="molecule type" value="Genomic_DNA"/>
</dbReference>
<evidence type="ECO:0000256" key="2">
    <source>
        <dbReference type="ARBA" id="ARBA00022801"/>
    </source>
</evidence>
<keyword evidence="3" id="KW-0479">Metal-binding</keyword>
<comment type="caution">
    <text evidence="6">The sequence shown here is derived from an EMBL/GenBank/DDBJ whole genome shotgun (WGS) entry which is preliminary data.</text>
</comment>
<name>A0A7W6UYX7_9HYPH</name>
<evidence type="ECO:0000256" key="1">
    <source>
        <dbReference type="ARBA" id="ARBA00006153"/>
    </source>
</evidence>
<accession>A0A7W6UYX7</accession>
<evidence type="ECO:0000313" key="6">
    <source>
        <dbReference type="EMBL" id="MBB4446913.1"/>
    </source>
</evidence>
<gene>
    <name evidence="5" type="ORF">GGE31_002795</name>
    <name evidence="4" type="ORF">GGE33_003258</name>
    <name evidence="6" type="ORF">GGE35_002735</name>
</gene>
<feature type="binding site" evidence="3">
    <location>
        <position position="84"/>
    </location>
    <ligand>
        <name>Zn(2+)</name>
        <dbReference type="ChEBI" id="CHEBI:29105"/>
        <label>1</label>
    </ligand>
</feature>
<feature type="binding site" evidence="3">
    <location>
        <position position="383"/>
    </location>
    <ligand>
        <name>Zn(2+)</name>
        <dbReference type="ChEBI" id="CHEBI:29105"/>
        <label>2</label>
    </ligand>
</feature>
<evidence type="ECO:0000313" key="4">
    <source>
        <dbReference type="EMBL" id="MBB4349496.1"/>
    </source>
</evidence>
<evidence type="ECO:0000313" key="8">
    <source>
        <dbReference type="Proteomes" id="UP000524535"/>
    </source>
</evidence>
<evidence type="ECO:0000313" key="7">
    <source>
        <dbReference type="Proteomes" id="UP000520770"/>
    </source>
</evidence>
<feature type="binding site" evidence="3">
    <location>
        <position position="191"/>
    </location>
    <ligand>
        <name>Zn(2+)</name>
        <dbReference type="ChEBI" id="CHEBI:29105"/>
        <label>1</label>
    </ligand>
</feature>
<dbReference type="Proteomes" id="UP000524535">
    <property type="component" value="Unassembled WGS sequence"/>
</dbReference>
<evidence type="ECO:0000313" key="5">
    <source>
        <dbReference type="EMBL" id="MBB4412282.1"/>
    </source>
</evidence>
<dbReference type="SUPFAM" id="SSF53187">
    <property type="entry name" value="Zn-dependent exopeptidases"/>
    <property type="match status" value="1"/>
</dbReference>
<dbReference type="GO" id="GO:0016813">
    <property type="term" value="F:hydrolase activity, acting on carbon-nitrogen (but not peptide) bonds, in linear amidines"/>
    <property type="evidence" value="ECO:0007669"/>
    <property type="project" value="InterPro"/>
</dbReference>
<keyword evidence="8" id="KW-1185">Reference proteome</keyword>
<evidence type="ECO:0000256" key="3">
    <source>
        <dbReference type="PIRSR" id="PIRSR001235-1"/>
    </source>
</evidence>
<dbReference type="EMBL" id="JACIGY010000003">
    <property type="protein sequence ID" value="MBB4412282.1"/>
    <property type="molecule type" value="Genomic_DNA"/>
</dbReference>
<dbReference type="PANTHER" id="PTHR32494">
    <property type="entry name" value="ALLANTOATE DEIMINASE-RELATED"/>
    <property type="match status" value="1"/>
</dbReference>